<gene>
    <name evidence="1" type="ORF">NEDG_00147</name>
</gene>
<accession>A0A177EKM6</accession>
<dbReference type="Gene3D" id="1.25.10.10">
    <property type="entry name" value="Leucine-rich Repeat Variant"/>
    <property type="match status" value="1"/>
</dbReference>
<keyword evidence="2" id="KW-1185">Reference proteome</keyword>
<evidence type="ECO:0000313" key="2">
    <source>
        <dbReference type="Proteomes" id="UP000185944"/>
    </source>
</evidence>
<dbReference type="EMBL" id="LTDL01000014">
    <property type="protein sequence ID" value="OAG31672.1"/>
    <property type="molecule type" value="Genomic_DNA"/>
</dbReference>
<proteinExistence type="predicted"/>
<dbReference type="InterPro" id="IPR011989">
    <property type="entry name" value="ARM-like"/>
</dbReference>
<organism evidence="1 2">
    <name type="scientific">Nematocida displodere</name>
    <dbReference type="NCBI Taxonomy" id="1805483"/>
    <lineage>
        <taxon>Eukaryota</taxon>
        <taxon>Fungi</taxon>
        <taxon>Fungi incertae sedis</taxon>
        <taxon>Microsporidia</taxon>
        <taxon>Nematocida</taxon>
    </lineage>
</organism>
<dbReference type="AlphaFoldDB" id="A0A177EKM6"/>
<dbReference type="Proteomes" id="UP000185944">
    <property type="component" value="Unassembled WGS sequence"/>
</dbReference>
<name>A0A177EKM6_9MICR</name>
<dbReference type="VEuPathDB" id="MicrosporidiaDB:NEDG_00147"/>
<reference evidence="1 2" key="1">
    <citation type="submission" date="2016-02" db="EMBL/GenBank/DDBJ databases">
        <title>Discovery of a natural microsporidian pathogen with a broad tissue tropism in Caenorhabditis elegans.</title>
        <authorList>
            <person name="Luallen R.J."/>
            <person name="Reinke A.W."/>
            <person name="Tong L."/>
            <person name="Botts M.R."/>
            <person name="Felix M.-A."/>
            <person name="Troemel E.R."/>
        </authorList>
    </citation>
    <scope>NUCLEOTIDE SEQUENCE [LARGE SCALE GENOMIC DNA]</scope>
    <source>
        <strain evidence="1 2">JUm2807</strain>
    </source>
</reference>
<protein>
    <recommendedName>
        <fullName evidence="3">Anaphase-promoting complex subunit 1</fullName>
    </recommendedName>
</protein>
<dbReference type="GeneID" id="93646497"/>
<sequence length="1034" mass="116051">MRWKKKVLQTTKRKYTFEHSIVDCGKVEEATVVVFKKMIIFIEKDGEMVKYPTQTIRTSGFLKSGVVFSEGRSRVLQHMSHPHNPILKLTPSKCLYRVVATDRAQFCIRYRDRAANAAYVEVFRGLFPEMSRVFVRQVPEAVCGAIVKGNRLVFTTLEGVYQGTLTNKNKEGPSSQGVLPGSVIVPPGALAAENSPQAKKHLYLARETFHRVDGESLSSAVALSTNHGLLLLLNGAEVVCGTGKVFSLKDLPKTQPNPYQQITLTGLRQVGDVSRGYKTKSISNFFDYGTPGARAFAYFLPWRTRARILQARAREGTAEEALFVREIDRLTEKEVLRVAEELEKYIQSIKRPSTLKSPIFLAMFERLQTLSPRHAYLFFMLAPLADPKKVFPYELLFYNQALLYTSKNPGYAVVRADLQEKEKKKEDGSLLQIVHTLEDTEYIREVPLRMKNVSVIEECKGLLSGQLVGDFVFDEYDTENRRKKAFVFFMLASVGRGVFLFRRNLQASIFQVPKLKVFMKKNNNVVALTALSDCDNIWPSFHSAVAAALTVPNRPFISTMHLERMTQKSLMCLGGSIFGLGLKESFSANALSLNEKRTLTRTLLLSLSRCSDNLLIGATVLGNAFILRGTGDKNLASIISYNLKAKESGSVLLMWSVFALGVLYMGKNDLFAKQTLISYMERKGVISQQTATPEELAKTLYYDRYHALAAAFSLAYICSGCAMREYLRLPNRTCEIIANGLSHVGTRQEKIAGLIEESSPKATPVNRFYSSLFQVLIMEKDNYQETFDRAQAMNFSLESAYDVAGCIFGHGILRIPTEKGSDDHEEFVAAITLLLYSLERRSDVPSVVLDYTLLASCLALNSTGDLRILGACKRLLLRGRSIEHLQATTDYSPFAGEYREQYGLRYGRLQHIKMCLSLLVPGCGTMRICKSPHSIALLVSSFYVEHPITPEDQDAFQVLRHFYLLSLEPCEETEDEAQGVALSQRLLKALKDSPPEDVKVALDIIGSYFENNPSHAFGPNVLEYAIERMYNAIM</sequence>
<comment type="caution">
    <text evidence="1">The sequence shown here is derived from an EMBL/GenBank/DDBJ whole genome shotgun (WGS) entry which is preliminary data.</text>
</comment>
<dbReference type="RefSeq" id="XP_067545273.1">
    <property type="nucleotide sequence ID" value="XM_067687565.1"/>
</dbReference>
<dbReference type="OrthoDB" id="26401at2759"/>
<evidence type="ECO:0008006" key="3">
    <source>
        <dbReference type="Google" id="ProtNLM"/>
    </source>
</evidence>
<evidence type="ECO:0000313" key="1">
    <source>
        <dbReference type="EMBL" id="OAG31672.1"/>
    </source>
</evidence>
<dbReference type="STRING" id="1805483.A0A177EKM6"/>